<gene>
    <name evidence="2" type="ORF">ACFOD4_13650</name>
</gene>
<comment type="caution">
    <text evidence="2">The sequence shown here is derived from an EMBL/GenBank/DDBJ whole genome shotgun (WGS) entry which is preliminary data.</text>
</comment>
<dbReference type="RefSeq" id="WP_379597232.1">
    <property type="nucleotide sequence ID" value="NZ_JBHRTN010000013.1"/>
</dbReference>
<evidence type="ECO:0000313" key="3">
    <source>
        <dbReference type="Proteomes" id="UP001595593"/>
    </source>
</evidence>
<protein>
    <recommendedName>
        <fullName evidence="4">DUF3618 domain-containing protein</fullName>
    </recommendedName>
</protein>
<keyword evidence="3" id="KW-1185">Reference proteome</keyword>
<feature type="region of interest" description="Disordered" evidence="1">
    <location>
        <begin position="1"/>
        <end position="49"/>
    </location>
</feature>
<feature type="region of interest" description="Disordered" evidence="1">
    <location>
        <begin position="74"/>
        <end position="102"/>
    </location>
</feature>
<evidence type="ECO:0000313" key="2">
    <source>
        <dbReference type="EMBL" id="MFC3126107.1"/>
    </source>
</evidence>
<evidence type="ECO:0000256" key="1">
    <source>
        <dbReference type="SAM" id="MobiDB-lite"/>
    </source>
</evidence>
<sequence>MNPNQPEQTNPSLTPVSSGTKPFSGTAGAEGQTGSVAAEARATAGDVKAQGQEALADIKDAGADVAAAAKSKAEDLAERGKQVGADRGEGLAGAARRVADDLEETSPEIARHVRSAADSISSVSASLRDRSVGDLLNEVNGFARRQPAAFFGAAVLAGFAITRFAKSSSESGGAGSGMMQGASTGVGPHGRAPGWVPDGTDGNTSASAPIRPATMPAATLGGAVAHQGDKAKPGSMPTIEGSTS</sequence>
<dbReference type="EMBL" id="JBHRTN010000013">
    <property type="protein sequence ID" value="MFC3126107.1"/>
    <property type="molecule type" value="Genomic_DNA"/>
</dbReference>
<dbReference type="Proteomes" id="UP001595593">
    <property type="component" value="Unassembled WGS sequence"/>
</dbReference>
<feature type="compositionally biased region" description="Polar residues" evidence="1">
    <location>
        <begin position="1"/>
        <end position="23"/>
    </location>
</feature>
<feature type="compositionally biased region" description="Basic and acidic residues" evidence="1">
    <location>
        <begin position="74"/>
        <end position="89"/>
    </location>
</feature>
<reference evidence="3" key="1">
    <citation type="journal article" date="2019" name="Int. J. Syst. Evol. Microbiol.">
        <title>The Global Catalogue of Microorganisms (GCM) 10K type strain sequencing project: providing services to taxonomists for standard genome sequencing and annotation.</title>
        <authorList>
            <consortium name="The Broad Institute Genomics Platform"/>
            <consortium name="The Broad Institute Genome Sequencing Center for Infectious Disease"/>
            <person name="Wu L."/>
            <person name="Ma J."/>
        </authorList>
    </citation>
    <scope>NUCLEOTIDE SEQUENCE [LARGE SCALE GENOMIC DNA]</scope>
    <source>
        <strain evidence="3">KCTC 52094</strain>
    </source>
</reference>
<accession>A0ABV7G0B9</accession>
<name>A0ABV7G0B9_9PROT</name>
<organism evidence="2 3">
    <name type="scientific">Teichococcus globiformis</name>
    <dbReference type="NCBI Taxonomy" id="2307229"/>
    <lineage>
        <taxon>Bacteria</taxon>
        <taxon>Pseudomonadati</taxon>
        <taxon>Pseudomonadota</taxon>
        <taxon>Alphaproteobacteria</taxon>
        <taxon>Acetobacterales</taxon>
        <taxon>Roseomonadaceae</taxon>
        <taxon>Roseomonas</taxon>
    </lineage>
</organism>
<proteinExistence type="predicted"/>
<feature type="region of interest" description="Disordered" evidence="1">
    <location>
        <begin position="167"/>
        <end position="244"/>
    </location>
</feature>
<evidence type="ECO:0008006" key="4">
    <source>
        <dbReference type="Google" id="ProtNLM"/>
    </source>
</evidence>
<dbReference type="Gene3D" id="1.20.120.20">
    <property type="entry name" value="Apolipoprotein"/>
    <property type="match status" value="1"/>
</dbReference>